<comment type="caution">
    <text evidence="2">The sequence shown here is derived from an EMBL/GenBank/DDBJ whole genome shotgun (WGS) entry which is preliminary data.</text>
</comment>
<reference evidence="2" key="1">
    <citation type="submission" date="2023-06" db="EMBL/GenBank/DDBJ databases">
        <title>Genome-scale phylogeny and comparative genomics of the fungal order Sordariales.</title>
        <authorList>
            <consortium name="Lawrence Berkeley National Laboratory"/>
            <person name="Hensen N."/>
            <person name="Bonometti L."/>
            <person name="Westerberg I."/>
            <person name="Brannstrom I.O."/>
            <person name="Guillou S."/>
            <person name="Cros-Aarteil S."/>
            <person name="Calhoun S."/>
            <person name="Haridas S."/>
            <person name="Kuo A."/>
            <person name="Mondo S."/>
            <person name="Pangilinan J."/>
            <person name="Riley R."/>
            <person name="LaButti K."/>
            <person name="Andreopoulos B."/>
            <person name="Lipzen A."/>
            <person name="Chen C."/>
            <person name="Yanf M."/>
            <person name="Daum C."/>
            <person name="Ng V."/>
            <person name="Clum A."/>
            <person name="Steindorff A."/>
            <person name="Ohm R."/>
            <person name="Martin F."/>
            <person name="Silar P."/>
            <person name="Natvig D."/>
            <person name="Lalanne C."/>
            <person name="Gautier V."/>
            <person name="Ament-velasquez S.L."/>
            <person name="Kruys A."/>
            <person name="Hutchinson M.I."/>
            <person name="Powell A.J."/>
            <person name="Barry K."/>
            <person name="Miller A.N."/>
            <person name="Grigoriev I.V."/>
            <person name="Debuchy R."/>
            <person name="Gladieux P."/>
            <person name="Thoren M.H."/>
            <person name="Johannesson H."/>
        </authorList>
    </citation>
    <scope>NUCLEOTIDE SEQUENCE</scope>
    <source>
        <strain evidence="2">SMH3187-1</strain>
    </source>
</reference>
<evidence type="ECO:0000313" key="2">
    <source>
        <dbReference type="EMBL" id="KAK0745483.1"/>
    </source>
</evidence>
<sequence>MEGCKQPTSSSRGMPELTDLPLPSPPPASPSPTAGQSGVRNEGVEGRTVETPRYSPGRLVGVRKSAINQITPPEKGETWAGSPVSRPSPVIVADRQLAIVSLRPPRSAKRRLSSPTVRAGLSDGDQPVHLLHPRTRHHVAHSTDRDDGSMYLCRDRRIVVVHHHQPPHGPGRITGTSHMPSLELCTCFLLAFCCIVLALQLLQSTSGPRCTLQAMQTANPRTIDTWGRGASFRNRENLAASLVVRDQWEP</sequence>
<feature type="region of interest" description="Disordered" evidence="1">
    <location>
        <begin position="106"/>
        <end position="128"/>
    </location>
</feature>
<feature type="region of interest" description="Disordered" evidence="1">
    <location>
        <begin position="1"/>
        <end position="84"/>
    </location>
</feature>
<accession>A0AA40K4D4</accession>
<dbReference type="AlphaFoldDB" id="A0AA40K4D4"/>
<keyword evidence="3" id="KW-1185">Reference proteome</keyword>
<proteinExistence type="predicted"/>
<dbReference type="EMBL" id="JAUKUD010000004">
    <property type="protein sequence ID" value="KAK0745483.1"/>
    <property type="molecule type" value="Genomic_DNA"/>
</dbReference>
<protein>
    <submittedName>
        <fullName evidence="2">Uncharacterized protein</fullName>
    </submittedName>
</protein>
<evidence type="ECO:0000256" key="1">
    <source>
        <dbReference type="SAM" id="MobiDB-lite"/>
    </source>
</evidence>
<evidence type="ECO:0000313" key="3">
    <source>
        <dbReference type="Proteomes" id="UP001172155"/>
    </source>
</evidence>
<feature type="compositionally biased region" description="Polar residues" evidence="1">
    <location>
        <begin position="1"/>
        <end position="12"/>
    </location>
</feature>
<organism evidence="2 3">
    <name type="scientific">Schizothecium vesticola</name>
    <dbReference type="NCBI Taxonomy" id="314040"/>
    <lineage>
        <taxon>Eukaryota</taxon>
        <taxon>Fungi</taxon>
        <taxon>Dikarya</taxon>
        <taxon>Ascomycota</taxon>
        <taxon>Pezizomycotina</taxon>
        <taxon>Sordariomycetes</taxon>
        <taxon>Sordariomycetidae</taxon>
        <taxon>Sordariales</taxon>
        <taxon>Schizotheciaceae</taxon>
        <taxon>Schizothecium</taxon>
    </lineage>
</organism>
<name>A0AA40K4D4_9PEZI</name>
<dbReference type="Proteomes" id="UP001172155">
    <property type="component" value="Unassembled WGS sequence"/>
</dbReference>
<gene>
    <name evidence="2" type="ORF">B0T18DRAFT_409552</name>
</gene>